<dbReference type="Proteomes" id="UP000557566">
    <property type="component" value="Unassembled WGS sequence"/>
</dbReference>
<proteinExistence type="predicted"/>
<dbReference type="AlphaFoldDB" id="A0A8H4PPQ1"/>
<feature type="compositionally biased region" description="Basic and acidic residues" evidence="1">
    <location>
        <begin position="303"/>
        <end position="325"/>
    </location>
</feature>
<dbReference type="OrthoDB" id="8044475at2759"/>
<feature type="region of interest" description="Disordered" evidence="1">
    <location>
        <begin position="150"/>
        <end position="169"/>
    </location>
</feature>
<feature type="region of interest" description="Disordered" evidence="1">
    <location>
        <begin position="120"/>
        <end position="141"/>
    </location>
</feature>
<evidence type="ECO:0000313" key="3">
    <source>
        <dbReference type="Proteomes" id="UP000557566"/>
    </source>
</evidence>
<comment type="caution">
    <text evidence="2">The sequence shown here is derived from an EMBL/GenBank/DDBJ whole genome shotgun (WGS) entry which is preliminary data.</text>
</comment>
<name>A0A8H4PPQ1_9HYPO</name>
<accession>A0A8H4PPQ1</accession>
<organism evidence="2 3">
    <name type="scientific">Ophiocordyceps sinensis</name>
    <dbReference type="NCBI Taxonomy" id="72228"/>
    <lineage>
        <taxon>Eukaryota</taxon>
        <taxon>Fungi</taxon>
        <taxon>Dikarya</taxon>
        <taxon>Ascomycota</taxon>
        <taxon>Pezizomycotina</taxon>
        <taxon>Sordariomycetes</taxon>
        <taxon>Hypocreomycetidae</taxon>
        <taxon>Hypocreales</taxon>
        <taxon>Ophiocordycipitaceae</taxon>
        <taxon>Ophiocordyceps</taxon>
    </lineage>
</organism>
<gene>
    <name evidence="2" type="ORF">G6O67_004578</name>
</gene>
<feature type="region of interest" description="Disordered" evidence="1">
    <location>
        <begin position="291"/>
        <end position="334"/>
    </location>
</feature>
<dbReference type="EMBL" id="JAAVMX010000005">
    <property type="protein sequence ID" value="KAF4508163.1"/>
    <property type="molecule type" value="Genomic_DNA"/>
</dbReference>
<evidence type="ECO:0000313" key="2">
    <source>
        <dbReference type="EMBL" id="KAF4508163.1"/>
    </source>
</evidence>
<keyword evidence="3" id="KW-1185">Reference proteome</keyword>
<protein>
    <submittedName>
        <fullName evidence="2">Uncharacterized protein</fullName>
    </submittedName>
</protein>
<evidence type="ECO:0000256" key="1">
    <source>
        <dbReference type="SAM" id="MobiDB-lite"/>
    </source>
</evidence>
<feature type="compositionally biased region" description="Basic residues" evidence="1">
    <location>
        <begin position="291"/>
        <end position="302"/>
    </location>
</feature>
<sequence>MQTTGLASFNMAQSNIPLALHRGSPISVNQQMKWHSSSHLQYSNLGQRHLKSASRGDSLRHGVGRVLARKRSPRLEARHGKRLAELGPLVVGPALAPDAALHRTVLEKAERSLAQLPELDARHKDNGEAHGQRPFPRDTRVLEERCVEKGNVHDREHGQTTQDDGPEQELVGVEVLEDGKRAVVVGVEPEHGPPQALKLPRRDENQPSQLGKRGSSRPEDGDAGFGKVGVAVKAQVAVVGAVDDDDKGAHGADAHDDAVHDHVDNDLVGEDAALLVLRRLAHHVRRRLLAAQAKGRKRRRHHVDPDDLQRRHGEDGEASPVHEAEPGNQENDLADVGGEQVQHKLLDIVKHAATLADGGHDGVELVVGEHNLGRRLCHVRARPHGDAHVSPRQRGRIVDAVARHGHEGASAA</sequence>
<reference evidence="2 3" key="1">
    <citation type="journal article" date="2020" name="Genome Biol. Evol.">
        <title>A new high-quality draft genome assembly of the Chinese cordyceps Ophiocordyceps sinensis.</title>
        <authorList>
            <person name="Shu R."/>
            <person name="Zhang J."/>
            <person name="Meng Q."/>
            <person name="Zhang H."/>
            <person name="Zhou G."/>
            <person name="Li M."/>
            <person name="Wu P."/>
            <person name="Zhao Y."/>
            <person name="Chen C."/>
            <person name="Qin Q."/>
        </authorList>
    </citation>
    <scope>NUCLEOTIDE SEQUENCE [LARGE SCALE GENOMIC DNA]</scope>
    <source>
        <strain evidence="2 3">IOZ07</strain>
    </source>
</reference>
<feature type="region of interest" description="Disordered" evidence="1">
    <location>
        <begin position="186"/>
        <end position="225"/>
    </location>
</feature>